<reference evidence="2" key="1">
    <citation type="submission" date="2013-11" db="EMBL/GenBank/DDBJ databases">
        <title>Genome sequence of the fusiform rust pathogen reveals effectors for host alternation and coevolution with pine.</title>
        <authorList>
            <consortium name="DOE Joint Genome Institute"/>
            <person name="Smith K."/>
            <person name="Pendleton A."/>
            <person name="Kubisiak T."/>
            <person name="Anderson C."/>
            <person name="Salamov A."/>
            <person name="Aerts A."/>
            <person name="Riley R."/>
            <person name="Clum A."/>
            <person name="Lindquist E."/>
            <person name="Ence D."/>
            <person name="Campbell M."/>
            <person name="Kronenberg Z."/>
            <person name="Feau N."/>
            <person name="Dhillon B."/>
            <person name="Hamelin R."/>
            <person name="Burleigh J."/>
            <person name="Smith J."/>
            <person name="Yandell M."/>
            <person name="Nelson C."/>
            <person name="Grigoriev I."/>
            <person name="Davis J."/>
        </authorList>
    </citation>
    <scope>NUCLEOTIDE SEQUENCE</scope>
    <source>
        <strain evidence="2">G11</strain>
    </source>
</reference>
<gene>
    <name evidence="2" type="ORF">CROQUDRAFT_54930</name>
</gene>
<feature type="signal peptide" evidence="1">
    <location>
        <begin position="1"/>
        <end position="17"/>
    </location>
</feature>
<dbReference type="Proteomes" id="UP000886653">
    <property type="component" value="Unassembled WGS sequence"/>
</dbReference>
<organism evidence="2 3">
    <name type="scientific">Cronartium quercuum f. sp. fusiforme G11</name>
    <dbReference type="NCBI Taxonomy" id="708437"/>
    <lineage>
        <taxon>Eukaryota</taxon>
        <taxon>Fungi</taxon>
        <taxon>Dikarya</taxon>
        <taxon>Basidiomycota</taxon>
        <taxon>Pucciniomycotina</taxon>
        <taxon>Pucciniomycetes</taxon>
        <taxon>Pucciniales</taxon>
        <taxon>Coleosporiaceae</taxon>
        <taxon>Cronartium</taxon>
    </lineage>
</organism>
<protein>
    <recommendedName>
        <fullName evidence="4">DUF4440 domain-containing protein</fullName>
    </recommendedName>
</protein>
<evidence type="ECO:0000313" key="3">
    <source>
        <dbReference type="Proteomes" id="UP000886653"/>
    </source>
</evidence>
<evidence type="ECO:0000256" key="1">
    <source>
        <dbReference type="SAM" id="SignalP"/>
    </source>
</evidence>
<keyword evidence="1" id="KW-0732">Signal</keyword>
<keyword evidence="3" id="KW-1185">Reference proteome</keyword>
<dbReference type="AlphaFoldDB" id="A0A9P6T6D4"/>
<comment type="caution">
    <text evidence="2">The sequence shown here is derived from an EMBL/GenBank/DDBJ whole genome shotgun (WGS) entry which is preliminary data.</text>
</comment>
<sequence length="151" mass="16679">MAYFSLCLFSTFGFANGFHFADGFSVPKTIPGDFKTFLFKFYTAVDGGKADQAVKFFTDNNPVPIVVLNGQKATGQQAISKLFEQQVADASYDKEVYAVELIPSQYLEIKVLANVLKDAGGTKTKLQYKAYLIFVDSSYSGKLFDMEVTLA</sequence>
<proteinExistence type="predicted"/>
<evidence type="ECO:0008006" key="4">
    <source>
        <dbReference type="Google" id="ProtNLM"/>
    </source>
</evidence>
<accession>A0A9P6T6D4</accession>
<dbReference type="OrthoDB" id="10342469at2759"/>
<dbReference type="EMBL" id="MU167642">
    <property type="protein sequence ID" value="KAG0139298.1"/>
    <property type="molecule type" value="Genomic_DNA"/>
</dbReference>
<feature type="chain" id="PRO_5040228819" description="DUF4440 domain-containing protein" evidence="1">
    <location>
        <begin position="18"/>
        <end position="151"/>
    </location>
</feature>
<name>A0A9P6T6D4_9BASI</name>
<evidence type="ECO:0000313" key="2">
    <source>
        <dbReference type="EMBL" id="KAG0139298.1"/>
    </source>
</evidence>